<sequence>MGGLLIRDISDAKRNIAVRAERRGGSLSDEARRLVQKGMIAEGSVANDDDLTAWDSLRSILGPDNDDEAEVFAKIMEEIEADRKRNFGRPIEDFE</sequence>
<reference evidence="1 2" key="1">
    <citation type="submission" date="2013-11" db="EMBL/GenBank/DDBJ databases">
        <title>Complete genome sequence of Rhizobium gallicum bv. gallicum R602.</title>
        <authorList>
            <person name="Bustos P."/>
            <person name="Santamaria R.I."/>
            <person name="Lozano L."/>
            <person name="Acosta J.L."/>
            <person name="Ormeno-Orrillo E."/>
            <person name="Rogel M.A."/>
            <person name="Romero D."/>
            <person name="Cevallos M.A."/>
            <person name="Martinez-Romero E."/>
            <person name="Gonzalez V."/>
        </authorList>
    </citation>
    <scope>NUCLEOTIDE SEQUENCE [LARGE SCALE GENOMIC DNA]</scope>
    <source>
        <strain evidence="1 2">R602</strain>
    </source>
</reference>
<evidence type="ECO:0000313" key="2">
    <source>
        <dbReference type="Proteomes" id="UP000031368"/>
    </source>
</evidence>
<accession>A0A0B4WXX0</accession>
<dbReference type="KEGG" id="rga:RGR602_CH00441"/>
<organism evidence="1 2">
    <name type="scientific">Rhizobium gallicum bv. gallicum R602sp</name>
    <dbReference type="NCBI Taxonomy" id="1041138"/>
    <lineage>
        <taxon>Bacteria</taxon>
        <taxon>Pseudomonadati</taxon>
        <taxon>Pseudomonadota</taxon>
        <taxon>Alphaproteobacteria</taxon>
        <taxon>Hyphomicrobiales</taxon>
        <taxon>Rhizobiaceae</taxon>
        <taxon>Rhizobium/Agrobacterium group</taxon>
        <taxon>Rhizobium</taxon>
    </lineage>
</organism>
<dbReference type="HOGENOM" id="CLU_185309_0_0_5"/>
<gene>
    <name evidence="1" type="ORF">RGR602_CH00441</name>
</gene>
<evidence type="ECO:0000313" key="1">
    <source>
        <dbReference type="EMBL" id="AJD39811.1"/>
    </source>
</evidence>
<dbReference type="RefSeq" id="WP_039843747.1">
    <property type="nucleotide sequence ID" value="NZ_CP006877.1"/>
</dbReference>
<dbReference type="EMBL" id="CP006877">
    <property type="protein sequence ID" value="AJD39811.1"/>
    <property type="molecule type" value="Genomic_DNA"/>
</dbReference>
<name>A0A0B4WXX0_9HYPH</name>
<protein>
    <recommendedName>
        <fullName evidence="3">Plasmid stabilization protein</fullName>
    </recommendedName>
</protein>
<dbReference type="Proteomes" id="UP000031368">
    <property type="component" value="Chromosome"/>
</dbReference>
<evidence type="ECO:0008006" key="3">
    <source>
        <dbReference type="Google" id="ProtNLM"/>
    </source>
</evidence>
<proteinExistence type="predicted"/>
<dbReference type="AlphaFoldDB" id="A0A0B4WXX0"/>
<keyword evidence="2" id="KW-1185">Reference proteome</keyword>